<reference evidence="2 3" key="1">
    <citation type="submission" date="2024-08" db="EMBL/GenBank/DDBJ databases">
        <title>Sulfate-reducing bacteria isolated from formation water of the oil field in Kazakhstan and description of Pseudodesulfovibrio sp.</title>
        <authorList>
            <person name="Bidzhieva S.K."/>
            <person name="Tourova T.P."/>
            <person name="Grouzdev D.S."/>
            <person name="Beletsky A.V."/>
            <person name="Sokolova D.S."/>
            <person name="Samigullina S.R."/>
            <person name="Poltaraus A.B."/>
            <person name="Avtukh A.N."/>
            <person name="Tereshina V.M."/>
            <person name="Zhaparov N.S."/>
            <person name="Mardanov A.V."/>
            <person name="Nazina T.N."/>
        </authorList>
    </citation>
    <scope>NUCLEOTIDE SEQUENCE [LARGE SCALE GENOMIC DNA]</scope>
    <source>
        <strain evidence="2 3">9FUS</strain>
    </source>
</reference>
<name>A0ABV4K1B0_9BACT</name>
<keyword evidence="3" id="KW-1185">Reference proteome</keyword>
<dbReference type="Proteomes" id="UP001568698">
    <property type="component" value="Unassembled WGS sequence"/>
</dbReference>
<sequence length="390" mass="38110">MSWLRRKIQRAKSGKGNWFGDGSDGDIRITSAGAEQSFDGGVTWSTISTWTLVDSVVSIPSEQDGDMVVINAVNLTVDEGYLLTVANRCRGLLIYCTGNATINGTLSMTARGCHANPADATVTSDTPVAPSDGNAVPSEGLIIRRLAAGHTDTHTDATLGYGCGQTVVDSEANQPEVTGNGVVIAIPRVGGDGGARIETHDQNGVESNDGGSVENGTGGGGSGSWYGSGYSTAGSSGSGAAGTCFSGGSGGGSACENGAADDAEAYGGAGGVGNQTNKRSYPCAGGTGNPAGHGNPVGKDGTGGLLVLIVRGVISGTGTIEGKGVASNTGSSGGGGASGGGVVVVLLGKDDKFTGAISAAGGAAVKVGNYSGYSGAGCNGSVIGPYKINR</sequence>
<protein>
    <recommendedName>
        <fullName evidence="4">Glycine rich protein</fullName>
    </recommendedName>
</protein>
<evidence type="ECO:0000256" key="1">
    <source>
        <dbReference type="SAM" id="MobiDB-lite"/>
    </source>
</evidence>
<evidence type="ECO:0008006" key="4">
    <source>
        <dbReference type="Google" id="ProtNLM"/>
    </source>
</evidence>
<dbReference type="RefSeq" id="WP_371386283.1">
    <property type="nucleotide sequence ID" value="NZ_JBGLYH010000018.1"/>
</dbReference>
<evidence type="ECO:0000313" key="3">
    <source>
        <dbReference type="Proteomes" id="UP001568698"/>
    </source>
</evidence>
<evidence type="ECO:0000313" key="2">
    <source>
        <dbReference type="EMBL" id="MEZ7196762.1"/>
    </source>
</evidence>
<gene>
    <name evidence="2" type="ORF">AB6M95_08390</name>
</gene>
<proteinExistence type="predicted"/>
<comment type="caution">
    <text evidence="2">The sequence shown here is derived from an EMBL/GenBank/DDBJ whole genome shotgun (WGS) entry which is preliminary data.</text>
</comment>
<feature type="region of interest" description="Disordered" evidence="1">
    <location>
        <begin position="193"/>
        <end position="220"/>
    </location>
</feature>
<dbReference type="EMBL" id="JBGLYH010000018">
    <property type="protein sequence ID" value="MEZ7196762.1"/>
    <property type="molecule type" value="Genomic_DNA"/>
</dbReference>
<organism evidence="2 3">
    <name type="scientific">Pseudodesulfovibrio karagichevae</name>
    <dbReference type="NCBI Taxonomy" id="3239305"/>
    <lineage>
        <taxon>Bacteria</taxon>
        <taxon>Pseudomonadati</taxon>
        <taxon>Thermodesulfobacteriota</taxon>
        <taxon>Desulfovibrionia</taxon>
        <taxon>Desulfovibrionales</taxon>
        <taxon>Desulfovibrionaceae</taxon>
    </lineage>
</organism>
<accession>A0ABV4K1B0</accession>